<dbReference type="Gene3D" id="3.40.50.720">
    <property type="entry name" value="NAD(P)-binding Rossmann-like Domain"/>
    <property type="match status" value="1"/>
</dbReference>
<sequence>MKIFVEVCESRTTYSDYEQKKSELHSLLEQQSKVHEKRFLKALATVLISPNSFFLYIPAYQAASLLADFLALIETRKTEVATHCFPFPENTGTLLLISSPYTSYLADSLEASRESQDIDFHLMAYHVLMIKRRGGQIIDLGTADKPGPKELLILLKLEEVSGKKFQDFTAAIQKIFSEALKVQSDKVNITAQIKQLEQASSLQAWKSFLSWCRQGAFIPFAYHCFIVNSQSGKKFAAQEQNDKHLGLPFESLLGSTKEENISPLSTILRPKEIQRELPVLVQKTSIKSPLYRPEYLTYLGIREPLEEGKSREHAFIGLFSEETFVGNAMNIPALRDKVEQTLKQLHQPTLGHEYDKLIELFHFFPKVEFFFIGEMQLQIIARSLLPFLYRSDTVKLLILASPSPTRIAALVLIPQELFNESHLKDIETYLCHELKATLDNSQIIRGTHNHYIGLCLTLIPQKEEVFIPINQLEKSLTQIAKPWNYKLQVLLEQTMGKKQGEILWNKYRKGFLPEYQALTPPQAALQDIKGLERVLETGQQFIDLRESPYELPKGRYRLQFYSLQESFLDEFMPVLENLGLRVIDQVRFTLEIENRGLFIKSFSISVARDIAKPLSSLRVPLLDALGTLFRGEVDDDSLNELLVLTGLSWKEVDIFRSYRNYYFQLGTPFTHARFHQSLNHNPQVALLLCRYFEARFRPNPQWDDPMRREEEGLLPIRLELATALKSVTDVNEDRILRTLFNLIDATVRTNFYHRQKQGDYFLAFKISSLGIIDMPAPRPLYEIYIHSATMEGIHLRGGRVARGGLRWSDRPDDFRTEILGLMHTQMMKNSLIVPVGAKGGFVVKRSFSSREEGAKLAKQAYITFIRGLLDLTDNREGTRIVRPPKVVAYDEEDPYLVVAADKGTAHLPDTANEVAQEYHFWLGDAFASGGAFGYHHKKLGITARGAWECVKRHFRELGLDTQTQPFTVIGVGSMDGDVFGNGMLLSRQIRLLAAFGAEHIFIDPDPDPELSYKERKRLFELPGSSWNDYDNTLISKGGGIYLRRAKDIPLSPQVRHWLKTRHPFMDGEDLIRLLLTAPTDLLWFGGIGTYVKASIEKHIDVGDRANDAVRVDASQLQARVVGEGANLGVTQRGRIEYALGGGLINTDAIDNSGGVDLSDHEVNLKIFFNHLRERKVISSEEEQNHWLEKVKEEVCQQVLTNNYSQSLCLSLDRERCLRDTEPFMELADRLENAGLLDHISDTFPHRKEVLARHGEGLTRPELAVLMSYSKMQLYQILLEQPDILSEPFLQEFAVSYFPRAINEQFGNHVYDHPLGKEITATILCNTLIDHTGCTFLTWVEELKDIPIAHHPMVAYLSFDKILEGNTLRTQIYALDTIIPASRQCGLLLKFEDTLASFCRWTLANNKRIIPDEKTLTSFRYYLEQYERYQEEILTESENQPLTERVRELIEEGFSAKISRRIALLDHLTDFPLLVDLGNTSGKEFALVVSIYEAVSNYLGYPKIKEILPQVPVRNRWEYRAIITLKEQFGTYLSSLTLAILATPEHDIATFFSTAKRQQRLLQYQRLWEELRETPPTELLPFTVLSGKLEALVQD</sequence>
<dbReference type="GO" id="GO:0006538">
    <property type="term" value="P:L-glutamate catabolic process"/>
    <property type="evidence" value="ECO:0007669"/>
    <property type="project" value="InterPro"/>
</dbReference>
<dbReference type="eggNOG" id="COG2902">
    <property type="taxonomic scope" value="Bacteria"/>
</dbReference>
<dbReference type="GO" id="GO:0004352">
    <property type="term" value="F:glutamate dehydrogenase (NAD+) activity"/>
    <property type="evidence" value="ECO:0007669"/>
    <property type="project" value="InterPro"/>
</dbReference>
<reference evidence="5 6" key="1">
    <citation type="submission" date="2010-06" db="EMBL/GenBank/DDBJ databases">
        <title>Complete sequence of chromosome of Nitrosococcus watsoni C-113.</title>
        <authorList>
            <consortium name="US DOE Joint Genome Institute"/>
            <person name="Lucas S."/>
            <person name="Copeland A."/>
            <person name="Lapidus A."/>
            <person name="Cheng J.-F."/>
            <person name="Bruce D."/>
            <person name="Goodwin L."/>
            <person name="Pitluck S."/>
            <person name="Malfatti S.A."/>
            <person name="Chain P.S.G."/>
            <person name="Land M."/>
            <person name="Hauser L."/>
            <person name="Kyrpides N."/>
            <person name="Ivanova N."/>
            <person name="Cambell M.A."/>
            <person name="Heidelberg J.F."/>
            <person name="Klotz M.G."/>
            <person name="Woyke T."/>
        </authorList>
    </citation>
    <scope>NUCLEOTIDE SEQUENCE [LARGE SCALE GENOMIC DNA]</scope>
    <source>
        <strain evidence="5 6">C-113</strain>
    </source>
</reference>
<dbReference type="Pfam" id="PF21074">
    <property type="entry name" value="GDH_C"/>
    <property type="match status" value="1"/>
</dbReference>
<dbReference type="Pfam" id="PF21077">
    <property type="entry name" value="GDH_ACT3"/>
    <property type="match status" value="1"/>
</dbReference>
<keyword evidence="6" id="KW-1185">Reference proteome</keyword>
<organism evidence="5 6">
    <name type="scientific">Nitrosococcus watsoni (strain C-113)</name>
    <dbReference type="NCBI Taxonomy" id="105559"/>
    <lineage>
        <taxon>Bacteria</taxon>
        <taxon>Pseudomonadati</taxon>
        <taxon>Pseudomonadota</taxon>
        <taxon>Gammaproteobacteria</taxon>
        <taxon>Chromatiales</taxon>
        <taxon>Chromatiaceae</taxon>
        <taxon>Nitrosococcus</taxon>
    </lineage>
</organism>
<dbReference type="STRING" id="105559.Nwat_3033"/>
<dbReference type="PANTHER" id="PTHR43403">
    <property type="entry name" value="NAD-SPECIFIC GLUTAMATE DEHYDROGENASE"/>
    <property type="match status" value="1"/>
</dbReference>
<dbReference type="Pfam" id="PF05088">
    <property type="entry name" value="Bac_GDH_CD"/>
    <property type="match status" value="1"/>
</dbReference>
<evidence type="ECO:0000259" key="3">
    <source>
        <dbReference type="Pfam" id="PF21074"/>
    </source>
</evidence>
<dbReference type="Pfam" id="PF21073">
    <property type="entry name" value="GDH_HM1"/>
    <property type="match status" value="1"/>
</dbReference>
<dbReference type="InterPro" id="IPR046346">
    <property type="entry name" value="Aminoacid_DH-like_N_sf"/>
</dbReference>
<evidence type="ECO:0000259" key="2">
    <source>
        <dbReference type="Pfam" id="PF05088"/>
    </source>
</evidence>
<evidence type="ECO:0000313" key="6">
    <source>
        <dbReference type="Proteomes" id="UP000000393"/>
    </source>
</evidence>
<gene>
    <name evidence="5" type="ordered locus">Nwat_3033</name>
</gene>
<dbReference type="EMBL" id="CP002086">
    <property type="protein sequence ID" value="ADJ29755.1"/>
    <property type="molecule type" value="Genomic_DNA"/>
</dbReference>
<dbReference type="Pfam" id="PF21079">
    <property type="entry name" value="GDH_HM2"/>
    <property type="match status" value="1"/>
</dbReference>
<dbReference type="Pfam" id="PF21078">
    <property type="entry name" value="GDH_HM3"/>
    <property type="match status" value="1"/>
</dbReference>
<feature type="domain" description="NAD-glutamate dehydrogenase ACT3" evidence="4">
    <location>
        <begin position="550"/>
        <end position="608"/>
    </location>
</feature>
<evidence type="ECO:0000259" key="4">
    <source>
        <dbReference type="Pfam" id="PF21077"/>
    </source>
</evidence>
<dbReference type="OrthoDB" id="9758052at2"/>
<dbReference type="InterPro" id="IPR049056">
    <property type="entry name" value="NAD_Glu_DH_HM3"/>
</dbReference>
<feature type="domain" description="NAD-glutamate dehydrogenase catalytic" evidence="2">
    <location>
        <begin position="720"/>
        <end position="1211"/>
    </location>
</feature>
<keyword evidence="1" id="KW-0560">Oxidoreductase</keyword>
<dbReference type="SUPFAM" id="SSF51735">
    <property type="entry name" value="NAD(P)-binding Rossmann-fold domains"/>
    <property type="match status" value="1"/>
</dbReference>
<protein>
    <submittedName>
        <fullName evidence="5">NAD-glutamate dehydrogenase</fullName>
    </submittedName>
</protein>
<dbReference type="KEGG" id="nwa:Nwat_3033"/>
<dbReference type="InterPro" id="IPR028971">
    <property type="entry name" value="NAD-GDH_cat"/>
</dbReference>
<name>D8KC84_NITWC</name>
<dbReference type="InterPro" id="IPR007780">
    <property type="entry name" value="NAD_Glu_DH_bac"/>
</dbReference>
<feature type="domain" description="NAD-specific glutamate dehydrogenase C-terminal" evidence="3">
    <location>
        <begin position="1254"/>
        <end position="1588"/>
    </location>
</feature>
<dbReference type="HOGENOM" id="CLU_003404_1_1_6"/>
<dbReference type="Proteomes" id="UP000000393">
    <property type="component" value="Chromosome"/>
</dbReference>
<dbReference type="InterPro" id="IPR049064">
    <property type="entry name" value="NAD_Glu_DH_ACT3"/>
</dbReference>
<dbReference type="InterPro" id="IPR036291">
    <property type="entry name" value="NAD(P)-bd_dom_sf"/>
</dbReference>
<evidence type="ECO:0000256" key="1">
    <source>
        <dbReference type="ARBA" id="ARBA00023002"/>
    </source>
</evidence>
<dbReference type="PANTHER" id="PTHR43403:SF1">
    <property type="entry name" value="NAD-SPECIFIC GLUTAMATE DEHYDROGENASE"/>
    <property type="match status" value="1"/>
</dbReference>
<dbReference type="PIRSF" id="PIRSF036761">
    <property type="entry name" value="GDH_Mll4104"/>
    <property type="match status" value="1"/>
</dbReference>
<evidence type="ECO:0000313" key="5">
    <source>
        <dbReference type="EMBL" id="ADJ29755.1"/>
    </source>
</evidence>
<dbReference type="GO" id="GO:0004069">
    <property type="term" value="F:L-aspartate:2-oxoglutarate aminotransferase activity"/>
    <property type="evidence" value="ECO:0007669"/>
    <property type="project" value="InterPro"/>
</dbReference>
<accession>D8KC84</accession>
<dbReference type="InterPro" id="IPR049058">
    <property type="entry name" value="NAD_Glu_DH_HM2"/>
</dbReference>
<proteinExistence type="predicted"/>
<dbReference type="InterPro" id="IPR048381">
    <property type="entry name" value="GDH_C"/>
</dbReference>
<dbReference type="SUPFAM" id="SSF53223">
    <property type="entry name" value="Aminoacid dehydrogenase-like, N-terminal domain"/>
    <property type="match status" value="1"/>
</dbReference>
<dbReference type="InterPro" id="IPR049059">
    <property type="entry name" value="NAD_Glu_DH_HM1"/>
</dbReference>